<organism evidence="2">
    <name type="scientific">Plasmodium vivax</name>
    <name type="common">malaria parasite P. vivax</name>
    <dbReference type="NCBI Taxonomy" id="5855"/>
    <lineage>
        <taxon>Eukaryota</taxon>
        <taxon>Sar</taxon>
        <taxon>Alveolata</taxon>
        <taxon>Apicomplexa</taxon>
        <taxon>Aconoidasida</taxon>
        <taxon>Haemosporida</taxon>
        <taxon>Plasmodiidae</taxon>
        <taxon>Plasmodium</taxon>
        <taxon>Plasmodium (Plasmodium)</taxon>
    </lineage>
</organism>
<feature type="transmembrane region" description="Helical" evidence="1">
    <location>
        <begin position="158"/>
        <end position="181"/>
    </location>
</feature>
<accession>A0A565A5N9</accession>
<protein>
    <recommendedName>
        <fullName evidence="3">Fam-m protein</fullName>
    </recommendedName>
</protein>
<reference evidence="2" key="1">
    <citation type="submission" date="2016-07" db="EMBL/GenBank/DDBJ databases">
        <authorList>
            <consortium name="Pathogen Informatics"/>
        </authorList>
    </citation>
    <scope>NUCLEOTIDE SEQUENCE</scope>
</reference>
<evidence type="ECO:0008006" key="3">
    <source>
        <dbReference type="Google" id="ProtNLM"/>
    </source>
</evidence>
<gene>
    <name evidence="2" type="ORF">PVP01_0002580</name>
</gene>
<feature type="transmembrane region" description="Helical" evidence="1">
    <location>
        <begin position="6"/>
        <end position="22"/>
    </location>
</feature>
<dbReference type="Proteomes" id="UP000220605">
    <property type="component" value="Unassembled WGS sequence"/>
</dbReference>
<dbReference type="AlphaFoldDB" id="A0A565A5N9"/>
<dbReference type="VEuPathDB" id="PlasmoDB:PVP01_0002580"/>
<dbReference type="EMBL" id="FLZR02000005">
    <property type="protein sequence ID" value="VUZ99543.1"/>
    <property type="molecule type" value="Genomic_DNA"/>
</dbReference>
<sequence>MNRLHLIFFFNIVSIAFLTWIIDRGPEMGSHNIYLNVYYLNGNTWKVRNDRLLTNDGPQSEIGQSASSDNITLPGEKNNLKNITGSSEIHERVKMDTENSMHAYIKKLERGYTNKKGLKRLSCYYEKKLLGEMYKLDKIAGPMKSKNGYFKKVIWKRYGLRFVIFSLFILFGMAMSILGYISSINTGSTGLSCSGTTSKPCDFCSVIGDYLYAPNIVLFFPLFIAFLSFIIYILSKVRKYKRLKMKYGIQF</sequence>
<keyword evidence="1" id="KW-1133">Transmembrane helix</keyword>
<evidence type="ECO:0000256" key="1">
    <source>
        <dbReference type="SAM" id="Phobius"/>
    </source>
</evidence>
<dbReference type="VEuPathDB" id="PlasmoDB:PVX_038690"/>
<dbReference type="Pfam" id="PF12420">
    <property type="entry name" value="DUF3671"/>
    <property type="match status" value="1"/>
</dbReference>
<evidence type="ECO:0000313" key="2">
    <source>
        <dbReference type="EMBL" id="VUZ99543.1"/>
    </source>
</evidence>
<dbReference type="VEuPathDB" id="PlasmoDB:PVW1_040008900"/>
<keyword evidence="1" id="KW-0812">Transmembrane</keyword>
<dbReference type="OrthoDB" id="10675469at2759"/>
<keyword evidence="1" id="KW-0472">Membrane</keyword>
<dbReference type="InterPro" id="IPR022139">
    <property type="entry name" value="Fam-L/Fam-M-like_plasmodium"/>
</dbReference>
<name>A0A565A5N9_PLAVI</name>
<feature type="transmembrane region" description="Helical" evidence="1">
    <location>
        <begin position="216"/>
        <end position="235"/>
    </location>
</feature>
<dbReference type="VEuPathDB" id="PlasmoDB:PVPAM_110060700"/>
<proteinExistence type="predicted"/>